<sequence>MGNAKLDETARCCYHDGCNLAIYKYLTALPKDVSQQGFVDSKECEEVVETTHASSSTANVDVVTETSSSDMNTVAEASTETREDSTVESTDSSASGTVDSTEASTTESSVTETSPDEEG</sequence>
<evidence type="ECO:0000313" key="3">
    <source>
        <dbReference type="Proteomes" id="UP000053660"/>
    </source>
</evidence>
<reference evidence="2 3" key="1">
    <citation type="submission" date="2014-03" db="EMBL/GenBank/DDBJ databases">
        <title>Draft genome of the hookworm Oesophagostomum dentatum.</title>
        <authorList>
            <person name="Mitreva M."/>
        </authorList>
    </citation>
    <scope>NUCLEOTIDE SEQUENCE [LARGE SCALE GENOMIC DNA]</scope>
    <source>
        <strain evidence="2 3">OD-Hann</strain>
    </source>
</reference>
<organism evidence="2 3">
    <name type="scientific">Oesophagostomum dentatum</name>
    <name type="common">Nodular worm</name>
    <dbReference type="NCBI Taxonomy" id="61180"/>
    <lineage>
        <taxon>Eukaryota</taxon>
        <taxon>Metazoa</taxon>
        <taxon>Ecdysozoa</taxon>
        <taxon>Nematoda</taxon>
        <taxon>Chromadorea</taxon>
        <taxon>Rhabditida</taxon>
        <taxon>Rhabditina</taxon>
        <taxon>Rhabditomorpha</taxon>
        <taxon>Strongyloidea</taxon>
        <taxon>Strongylidae</taxon>
        <taxon>Oesophagostomum</taxon>
    </lineage>
</organism>
<keyword evidence="3" id="KW-1185">Reference proteome</keyword>
<dbReference type="AlphaFoldDB" id="A0A0B1SNK4"/>
<feature type="region of interest" description="Disordered" evidence="1">
    <location>
        <begin position="50"/>
        <end position="119"/>
    </location>
</feature>
<proteinExistence type="predicted"/>
<gene>
    <name evidence="2" type="ORF">OESDEN_13724</name>
</gene>
<protein>
    <submittedName>
        <fullName evidence="2">Uncharacterized protein</fullName>
    </submittedName>
</protein>
<evidence type="ECO:0000256" key="1">
    <source>
        <dbReference type="SAM" id="MobiDB-lite"/>
    </source>
</evidence>
<evidence type="ECO:0000313" key="2">
    <source>
        <dbReference type="EMBL" id="KHJ86519.1"/>
    </source>
</evidence>
<feature type="compositionally biased region" description="Low complexity" evidence="1">
    <location>
        <begin position="97"/>
        <end position="113"/>
    </location>
</feature>
<dbReference type="EMBL" id="KN560151">
    <property type="protein sequence ID" value="KHJ86519.1"/>
    <property type="molecule type" value="Genomic_DNA"/>
</dbReference>
<name>A0A0B1SNK4_OESDE</name>
<feature type="compositionally biased region" description="Polar residues" evidence="1">
    <location>
        <begin position="87"/>
        <end position="96"/>
    </location>
</feature>
<accession>A0A0B1SNK4</accession>
<dbReference type="Proteomes" id="UP000053660">
    <property type="component" value="Unassembled WGS sequence"/>
</dbReference>
<feature type="compositionally biased region" description="Polar residues" evidence="1">
    <location>
        <begin position="51"/>
        <end position="78"/>
    </location>
</feature>